<dbReference type="GO" id="GO:0009229">
    <property type="term" value="P:thiamine diphosphate biosynthetic process"/>
    <property type="evidence" value="ECO:0007669"/>
    <property type="project" value="UniProtKB-UniRule"/>
</dbReference>
<keyword evidence="4 8" id="KW-0808">Transferase</keyword>
<evidence type="ECO:0000256" key="4">
    <source>
        <dbReference type="ARBA" id="ARBA00022679"/>
    </source>
</evidence>
<feature type="binding site" evidence="8">
    <location>
        <begin position="212"/>
        <end position="213"/>
    </location>
    <ligand>
        <name>1-deoxy-D-xylulose 5-phosphate</name>
        <dbReference type="ChEBI" id="CHEBI:57792"/>
    </ligand>
</feature>
<dbReference type="Proteomes" id="UP000234789">
    <property type="component" value="Unassembled WGS sequence"/>
</dbReference>
<feature type="binding site" evidence="8">
    <location>
        <begin position="234"/>
        <end position="235"/>
    </location>
    <ligand>
        <name>1-deoxy-D-xylulose 5-phosphate</name>
        <dbReference type="ChEBI" id="CHEBI:57792"/>
    </ligand>
</feature>
<feature type="domain" description="Thiazole synthase ThiG" evidence="10">
    <location>
        <begin position="32"/>
        <end position="276"/>
    </location>
</feature>
<comment type="pathway">
    <text evidence="2 8">Cofactor biosynthesis; thiamine diphosphate biosynthesis.</text>
</comment>
<keyword evidence="8" id="KW-0963">Cytoplasm</keyword>
<comment type="function">
    <text evidence="1 8">Catalyzes the rearrangement of 1-deoxy-D-xylulose 5-phosphate (DXP) to produce the thiazole phosphate moiety of thiamine. Sulfur is provided by the thiocarboxylate moiety of the carrier protein ThiS. In vitro, sulfur can be provided by H(2)S.</text>
</comment>
<evidence type="ECO:0000259" key="10">
    <source>
        <dbReference type="Pfam" id="PF05690"/>
    </source>
</evidence>
<feature type="region of interest" description="Disordered" evidence="9">
    <location>
        <begin position="1"/>
        <end position="21"/>
    </location>
</feature>
<evidence type="ECO:0000313" key="12">
    <source>
        <dbReference type="Proteomes" id="UP000234789"/>
    </source>
</evidence>
<dbReference type="InterPro" id="IPR033983">
    <property type="entry name" value="Thiazole_synthase_ThiG"/>
</dbReference>
<dbReference type="Gene3D" id="3.20.20.70">
    <property type="entry name" value="Aldolase class I"/>
    <property type="match status" value="1"/>
</dbReference>
<organism evidence="11 12">
    <name type="scientific">Paenibacillus pasadenensis</name>
    <dbReference type="NCBI Taxonomy" id="217090"/>
    <lineage>
        <taxon>Bacteria</taxon>
        <taxon>Bacillati</taxon>
        <taxon>Bacillota</taxon>
        <taxon>Bacilli</taxon>
        <taxon>Bacillales</taxon>
        <taxon>Paenibacillaceae</taxon>
        <taxon>Paenibacillus</taxon>
    </lineage>
</organism>
<evidence type="ECO:0000256" key="5">
    <source>
        <dbReference type="ARBA" id="ARBA00022977"/>
    </source>
</evidence>
<reference evidence="11 12" key="1">
    <citation type="submission" date="2017-05" db="EMBL/GenBank/DDBJ databases">
        <title>Functional genome analysis of Paenibacillus pasadenensis strain R16: insights on endophytic life style and antifungal activity.</title>
        <authorList>
            <person name="Passera A."/>
            <person name="Marcolungo L."/>
            <person name="Casati P."/>
            <person name="Brasca M."/>
            <person name="Quaglino F."/>
            <person name="Delledonne M."/>
        </authorList>
    </citation>
    <scope>NUCLEOTIDE SEQUENCE [LARGE SCALE GENOMIC DNA]</scope>
    <source>
        <strain evidence="11 12">R16</strain>
    </source>
</reference>
<evidence type="ECO:0000256" key="2">
    <source>
        <dbReference type="ARBA" id="ARBA00004948"/>
    </source>
</evidence>
<evidence type="ECO:0000256" key="6">
    <source>
        <dbReference type="ARBA" id="ARBA00023270"/>
    </source>
</evidence>
<keyword evidence="5 8" id="KW-0784">Thiamine biosynthesis</keyword>
<evidence type="ECO:0000256" key="8">
    <source>
        <dbReference type="HAMAP-Rule" id="MF_00443"/>
    </source>
</evidence>
<accession>A0A2N5N4C6</accession>
<dbReference type="GO" id="GO:0005737">
    <property type="term" value="C:cytoplasm"/>
    <property type="evidence" value="ECO:0007669"/>
    <property type="project" value="UniProtKB-SubCell"/>
</dbReference>
<evidence type="ECO:0000256" key="9">
    <source>
        <dbReference type="SAM" id="MobiDB-lite"/>
    </source>
</evidence>
<dbReference type="InterPro" id="IPR013785">
    <property type="entry name" value="Aldolase_TIM"/>
</dbReference>
<keyword evidence="12" id="KW-1185">Reference proteome</keyword>
<dbReference type="EMBL" id="NFEZ01000004">
    <property type="protein sequence ID" value="PLT45139.1"/>
    <property type="molecule type" value="Genomic_DNA"/>
</dbReference>
<evidence type="ECO:0000313" key="11">
    <source>
        <dbReference type="EMBL" id="PLT45139.1"/>
    </source>
</evidence>
<dbReference type="GO" id="GO:1990107">
    <property type="term" value="F:thiazole synthase activity"/>
    <property type="evidence" value="ECO:0007669"/>
    <property type="project" value="UniProtKB-EC"/>
</dbReference>
<protein>
    <recommendedName>
        <fullName evidence="3 8">Thiazole synthase</fullName>
        <ecNumber evidence="3 8">2.8.1.10</ecNumber>
    </recommendedName>
</protein>
<feature type="binding site" evidence="8">
    <location>
        <position position="186"/>
    </location>
    <ligand>
        <name>1-deoxy-D-xylulose 5-phosphate</name>
        <dbReference type="ChEBI" id="CHEBI:57792"/>
    </ligand>
</feature>
<name>A0A2N5N4C6_9BACL</name>
<dbReference type="Pfam" id="PF05690">
    <property type="entry name" value="ThiG"/>
    <property type="match status" value="1"/>
</dbReference>
<dbReference type="SUPFAM" id="SSF110399">
    <property type="entry name" value="ThiG-like"/>
    <property type="match status" value="1"/>
</dbReference>
<dbReference type="HAMAP" id="MF_00443">
    <property type="entry name" value="ThiG"/>
    <property type="match status" value="1"/>
</dbReference>
<sequence>MRFESNGADAAKTGSGSGGLAGGTGNGTDVWTIGGKTLRSRFFLGTGRFPSPAVMLQALRASGAEVVTFAVRRVNLEEVADDSILQHLEEGALTYLPNTSGAGNADEAVRIARLARAAGLGNWIKVEISADARTLLPDPIETLRATERLAAEGFTVLPYTSDDPILCRRLAEAGAAAVMPGGAPIGTGLGILNPYLLGLIAEQSPVPVIVDAGLGSAKDAVLAMELGASGVLANTPVAKACDPVAMAEAMALAIRAGRLARLAGRIPELPYASASSAEAGKLFTFRDGTDAGQAAAAAGTAGASRAGADGGDAAAAPAPAELSTEAAAIPLGMAGGTSIASARSATKEAGR</sequence>
<comment type="similarity">
    <text evidence="8">Belongs to the ThiG family.</text>
</comment>
<proteinExistence type="inferred from homology"/>
<comment type="subunit">
    <text evidence="8">Homotetramer. Forms heterodimers with either ThiH or ThiS.</text>
</comment>
<feature type="active site" description="Schiff-base intermediate with DXP" evidence="8">
    <location>
        <position position="125"/>
    </location>
</feature>
<dbReference type="CDD" id="cd04728">
    <property type="entry name" value="ThiG"/>
    <property type="match status" value="1"/>
</dbReference>
<dbReference type="PANTHER" id="PTHR34266">
    <property type="entry name" value="THIAZOLE SYNTHASE"/>
    <property type="match status" value="1"/>
</dbReference>
<gene>
    <name evidence="8" type="primary">thiG</name>
    <name evidence="11" type="ORF">B8V81_3570</name>
</gene>
<comment type="subcellular location">
    <subcellularLocation>
        <location evidence="8">Cytoplasm</location>
    </subcellularLocation>
</comment>
<comment type="catalytic activity">
    <reaction evidence="7 8">
        <text>[ThiS sulfur-carrier protein]-C-terminal-Gly-aminoethanethioate + 2-iminoacetate + 1-deoxy-D-xylulose 5-phosphate = [ThiS sulfur-carrier protein]-C-terminal Gly-Gly + 2-[(2R,5Z)-2-carboxy-4-methylthiazol-5(2H)-ylidene]ethyl phosphate + 2 H2O + H(+)</text>
        <dbReference type="Rhea" id="RHEA:26297"/>
        <dbReference type="Rhea" id="RHEA-COMP:12909"/>
        <dbReference type="Rhea" id="RHEA-COMP:19908"/>
        <dbReference type="ChEBI" id="CHEBI:15377"/>
        <dbReference type="ChEBI" id="CHEBI:15378"/>
        <dbReference type="ChEBI" id="CHEBI:57792"/>
        <dbReference type="ChEBI" id="CHEBI:62899"/>
        <dbReference type="ChEBI" id="CHEBI:77846"/>
        <dbReference type="ChEBI" id="CHEBI:90778"/>
        <dbReference type="ChEBI" id="CHEBI:232372"/>
        <dbReference type="EC" id="2.8.1.10"/>
    </reaction>
</comment>
<dbReference type="UniPathway" id="UPA00060"/>
<dbReference type="InterPro" id="IPR008867">
    <property type="entry name" value="ThiG"/>
</dbReference>
<keyword evidence="6 8" id="KW-0704">Schiff base</keyword>
<dbReference type="AlphaFoldDB" id="A0A2N5N4C6"/>
<dbReference type="EC" id="2.8.1.10" evidence="3 8"/>
<evidence type="ECO:0000256" key="1">
    <source>
        <dbReference type="ARBA" id="ARBA00002834"/>
    </source>
</evidence>
<comment type="caution">
    <text evidence="11">The sequence shown here is derived from an EMBL/GenBank/DDBJ whole genome shotgun (WGS) entry which is preliminary data.</text>
</comment>
<dbReference type="PANTHER" id="PTHR34266:SF2">
    <property type="entry name" value="THIAZOLE SYNTHASE"/>
    <property type="match status" value="1"/>
</dbReference>
<evidence type="ECO:0000256" key="3">
    <source>
        <dbReference type="ARBA" id="ARBA00011960"/>
    </source>
</evidence>
<evidence type="ECO:0000256" key="7">
    <source>
        <dbReference type="ARBA" id="ARBA00049897"/>
    </source>
</evidence>